<protein>
    <submittedName>
        <fullName evidence="2">Uncharacterized protein</fullName>
    </submittedName>
</protein>
<dbReference type="OrthoDB" id="10415455at2759"/>
<dbReference type="EMBL" id="SEOQ01000001">
    <property type="protein sequence ID" value="TFY72971.1"/>
    <property type="molecule type" value="Genomic_DNA"/>
</dbReference>
<evidence type="ECO:0000256" key="1">
    <source>
        <dbReference type="SAM" id="MobiDB-lite"/>
    </source>
</evidence>
<feature type="region of interest" description="Disordered" evidence="1">
    <location>
        <begin position="124"/>
        <end position="175"/>
    </location>
</feature>
<sequence length="725" mass="79097">MEVTSSPIVSRPARPRKKPRCHTCLQTVEGHKLRHGRRVCPQKATPRTNPYPRPLQSPTPSSSSSSDPLLLSSPKWSPARSIPDEFSPEGWKPEKSNREASTPNRSHSPEMTASERMFLDRLMTPNGFDSDISDSDSDSSSTRLSPSQPRITVPRPANSQSTSISSRGNEAVPRKDNTLYVPSRELGNSPHQQHVFDMYDRVGWVPNYMHYKNLHAAGIICYQFLDPDHAFRVPTNAEDLAIHQSIMRGIVIPWVKTRNSKESTQLLKRISVMYDGDGFEADLGPGNSARYTGVRLSASDIIDYGTRCKKDEAWKGKGQWYRRCRKPQWCRRWANNGQLLGVFVDDEQEDLSRTTPYDLFTQWTKHHMTAAQRSANPDWFFTGDYPDKASARKALLAWLAEVGDERGIENFPAVLDSPPASPIVDTSPLSPVETRGGSVDSDKLEYWPPTPPPEPATSSSNSSIPPPKLPAEQLEMLRRALLSIPPQSRGSLSPGIGMPAASTSAPHSNVPRPSPAEDVENIQHPPLTPAESPSKFPSPVPEVFFTPPLIPELDGGDTIMMDIEDVQPAPSASAATPAPEPMPTETVPEPISVPAPAPAPGPKGCPTLFTLLPLLSNLTAPSPTSTQPPWCLYVHPTTPSQLNSATAEAHSLGLHTGVLVHPSSPDSEPPAPHPSQGLFHQRAAREHGSFAAVLRVRQAELVAVDDGCVFADAVSVADGVRAYAA</sequence>
<comment type="caution">
    <text evidence="2">The sequence shown here is derived from an EMBL/GenBank/DDBJ whole genome shotgun (WGS) entry which is preliminary data.</text>
</comment>
<gene>
    <name evidence="2" type="ORF">EVG20_g52</name>
</gene>
<organism evidence="2 3">
    <name type="scientific">Dentipellis fragilis</name>
    <dbReference type="NCBI Taxonomy" id="205917"/>
    <lineage>
        <taxon>Eukaryota</taxon>
        <taxon>Fungi</taxon>
        <taxon>Dikarya</taxon>
        <taxon>Basidiomycota</taxon>
        <taxon>Agaricomycotina</taxon>
        <taxon>Agaricomycetes</taxon>
        <taxon>Russulales</taxon>
        <taxon>Hericiaceae</taxon>
        <taxon>Dentipellis</taxon>
    </lineage>
</organism>
<evidence type="ECO:0000313" key="2">
    <source>
        <dbReference type="EMBL" id="TFY72971.1"/>
    </source>
</evidence>
<accession>A0A4Y9ZGM1</accession>
<dbReference type="AlphaFoldDB" id="A0A4Y9ZGM1"/>
<feature type="compositionally biased region" description="Low complexity" evidence="1">
    <location>
        <begin position="58"/>
        <end position="78"/>
    </location>
</feature>
<dbReference type="Proteomes" id="UP000298327">
    <property type="component" value="Unassembled WGS sequence"/>
</dbReference>
<feature type="region of interest" description="Disordered" evidence="1">
    <location>
        <begin position="568"/>
        <end position="599"/>
    </location>
</feature>
<feature type="compositionally biased region" description="Low complexity" evidence="1">
    <location>
        <begin position="568"/>
        <end position="590"/>
    </location>
</feature>
<feature type="region of interest" description="Disordered" evidence="1">
    <location>
        <begin position="485"/>
        <end position="540"/>
    </location>
</feature>
<proteinExistence type="predicted"/>
<feature type="region of interest" description="Disordered" evidence="1">
    <location>
        <begin position="413"/>
        <end position="469"/>
    </location>
</feature>
<evidence type="ECO:0000313" key="3">
    <source>
        <dbReference type="Proteomes" id="UP000298327"/>
    </source>
</evidence>
<feature type="region of interest" description="Disordered" evidence="1">
    <location>
        <begin position="1"/>
        <end position="112"/>
    </location>
</feature>
<name>A0A4Y9ZGM1_9AGAM</name>
<reference evidence="2 3" key="1">
    <citation type="submission" date="2019-02" db="EMBL/GenBank/DDBJ databases">
        <title>Genome sequencing of the rare red list fungi Dentipellis fragilis.</title>
        <authorList>
            <person name="Buettner E."/>
            <person name="Kellner H."/>
        </authorList>
    </citation>
    <scope>NUCLEOTIDE SEQUENCE [LARGE SCALE GENOMIC DNA]</scope>
    <source>
        <strain evidence="2 3">DSM 105465</strain>
    </source>
</reference>
<feature type="compositionally biased region" description="Polar residues" evidence="1">
    <location>
        <begin position="157"/>
        <end position="168"/>
    </location>
</feature>
<feature type="compositionally biased region" description="Polar residues" evidence="1">
    <location>
        <begin position="99"/>
        <end position="111"/>
    </location>
</feature>
<keyword evidence="3" id="KW-1185">Reference proteome</keyword>